<reference evidence="1" key="1">
    <citation type="submission" date="2020-10" db="EMBL/GenBank/DDBJ databases">
        <authorList>
            <person name="Gilroy R."/>
        </authorList>
    </citation>
    <scope>NUCLEOTIDE SEQUENCE</scope>
    <source>
        <strain evidence="1">CHK183-6373</strain>
    </source>
</reference>
<comment type="caution">
    <text evidence="1">The sequence shown here is derived from an EMBL/GenBank/DDBJ whole genome shotgun (WGS) entry which is preliminary data.</text>
</comment>
<organism evidence="1 2">
    <name type="scientific">Candidatus Ornithocaccomicrobium faecavium</name>
    <dbReference type="NCBI Taxonomy" id="2840890"/>
    <lineage>
        <taxon>Bacteria</taxon>
        <taxon>Bacillati</taxon>
        <taxon>Bacillota</taxon>
        <taxon>Clostridia</taxon>
        <taxon>Candidatus Ornithocaccomicrobium</taxon>
    </lineage>
</organism>
<name>A0A9D1P737_9FIRM</name>
<accession>A0A9D1P737</accession>
<dbReference type="Proteomes" id="UP000886884">
    <property type="component" value="Unassembled WGS sequence"/>
</dbReference>
<sequence>MEQVKIGWASRDISTTKPVNIPGQFHMRISKGVMDPVTVNALVLDSGEDQAIFLSCDIVVLRNGLQDLVREKLAQCAPEIPAMKILMNATHTHNGPSLERGKRPFDYGMEVASSDENREFVAEMCVQAVREAWEKRAPGSYAYGYGYAVVAHSRRVCYFDDVSKRPGAVVNSTHGVNGHAVMYGDTNDENFSHYEAGADHFVNLLFTFDEKEELTGAIINVPCPSQNTENEYYLSADYWNDVRIAIRKKYGDIYLLPQCAAAGDLAPRILHYKQAQDRRFRLKYGESFAEKGLERTARQDIAERIAAAFDEVYDWASKEKKREARITHVVETVQLSKRLISDEEYAYAKQGYAQEMAKEYRTDGDPQERLFQNSVLYSLRNRYKGIIDRYEAQKEQPKFPMELHVIGLDDVAFASNQFELYMDYQHRIQARSPFVQTFVVQLAGQSGEGGGSYLCTQRGFEGRGYSASMYCNLVSPAGGQELVEETVRLLKEIRASQEE</sequence>
<evidence type="ECO:0008006" key="3">
    <source>
        <dbReference type="Google" id="ProtNLM"/>
    </source>
</evidence>
<dbReference type="AlphaFoldDB" id="A0A9D1P737"/>
<protein>
    <recommendedName>
        <fullName evidence="3">Neutral/alkaline non-lysosomal ceramidase, N-terminal</fullName>
    </recommendedName>
</protein>
<evidence type="ECO:0000313" key="1">
    <source>
        <dbReference type="EMBL" id="HIV27291.1"/>
    </source>
</evidence>
<dbReference type="EMBL" id="DVOT01000088">
    <property type="protein sequence ID" value="HIV27291.1"/>
    <property type="molecule type" value="Genomic_DNA"/>
</dbReference>
<reference evidence="1" key="2">
    <citation type="journal article" date="2021" name="PeerJ">
        <title>Extensive microbial diversity within the chicken gut microbiome revealed by metagenomics and culture.</title>
        <authorList>
            <person name="Gilroy R."/>
            <person name="Ravi A."/>
            <person name="Getino M."/>
            <person name="Pursley I."/>
            <person name="Horton D.L."/>
            <person name="Alikhan N.F."/>
            <person name="Baker D."/>
            <person name="Gharbi K."/>
            <person name="Hall N."/>
            <person name="Watson M."/>
            <person name="Adriaenssens E.M."/>
            <person name="Foster-Nyarko E."/>
            <person name="Jarju S."/>
            <person name="Secka A."/>
            <person name="Antonio M."/>
            <person name="Oren A."/>
            <person name="Chaudhuri R.R."/>
            <person name="La Ragione R."/>
            <person name="Hildebrand F."/>
            <person name="Pallen M.J."/>
        </authorList>
    </citation>
    <scope>NUCLEOTIDE SEQUENCE</scope>
    <source>
        <strain evidence="1">CHK183-6373</strain>
    </source>
</reference>
<gene>
    <name evidence="1" type="ORF">IAA64_04940</name>
</gene>
<evidence type="ECO:0000313" key="2">
    <source>
        <dbReference type="Proteomes" id="UP000886884"/>
    </source>
</evidence>
<proteinExistence type="predicted"/>